<dbReference type="EMBL" id="JAECVW010000016">
    <property type="protein sequence ID" value="MBH8596422.1"/>
    <property type="molecule type" value="Genomic_DNA"/>
</dbReference>
<dbReference type="InterPro" id="IPR039420">
    <property type="entry name" value="WalR-like"/>
</dbReference>
<evidence type="ECO:0000313" key="11">
    <source>
        <dbReference type="EMBL" id="MBH8596422.1"/>
    </source>
</evidence>
<dbReference type="Gene3D" id="1.10.10.10">
    <property type="entry name" value="Winged helix-like DNA-binding domain superfamily/Winged helix DNA-binding domain"/>
    <property type="match status" value="1"/>
</dbReference>
<protein>
    <submittedName>
        <fullName evidence="11">Response regulator transcription factor</fullName>
    </submittedName>
</protein>
<keyword evidence="12" id="KW-1185">Reference proteome</keyword>
<dbReference type="SMART" id="SM00862">
    <property type="entry name" value="Trans_reg_C"/>
    <property type="match status" value="1"/>
</dbReference>
<evidence type="ECO:0000256" key="3">
    <source>
        <dbReference type="ARBA" id="ARBA00023012"/>
    </source>
</evidence>
<keyword evidence="3" id="KW-0902">Two-component regulatory system</keyword>
<keyword evidence="2 7" id="KW-0597">Phosphoprotein</keyword>
<feature type="DNA-binding region" description="OmpR/PhoB-type" evidence="8">
    <location>
        <begin position="132"/>
        <end position="231"/>
    </location>
</feature>
<dbReference type="Gene3D" id="6.10.250.690">
    <property type="match status" value="1"/>
</dbReference>
<dbReference type="SUPFAM" id="SSF52172">
    <property type="entry name" value="CheY-like"/>
    <property type="match status" value="1"/>
</dbReference>
<dbReference type="Gene3D" id="3.40.50.2300">
    <property type="match status" value="1"/>
</dbReference>
<dbReference type="RefSeq" id="WP_181733067.1">
    <property type="nucleotide sequence ID" value="NZ_JACEIR010000018.1"/>
</dbReference>
<feature type="domain" description="OmpR/PhoB-type" evidence="10">
    <location>
        <begin position="132"/>
        <end position="231"/>
    </location>
</feature>
<dbReference type="GO" id="GO:0000976">
    <property type="term" value="F:transcription cis-regulatory region binding"/>
    <property type="evidence" value="ECO:0007669"/>
    <property type="project" value="TreeGrafter"/>
</dbReference>
<comment type="subcellular location">
    <subcellularLocation>
        <location evidence="1">Cytoplasm</location>
    </subcellularLocation>
</comment>
<name>A0A8I1AEN5_THEIN</name>
<evidence type="ECO:0000259" key="10">
    <source>
        <dbReference type="PROSITE" id="PS51755"/>
    </source>
</evidence>
<comment type="caution">
    <text evidence="11">The sequence shown here is derived from an EMBL/GenBank/DDBJ whole genome shotgun (WGS) entry which is preliminary data.</text>
</comment>
<dbReference type="GO" id="GO:0005829">
    <property type="term" value="C:cytosol"/>
    <property type="evidence" value="ECO:0007669"/>
    <property type="project" value="TreeGrafter"/>
</dbReference>
<feature type="domain" description="Response regulatory" evidence="9">
    <location>
        <begin position="9"/>
        <end position="121"/>
    </location>
</feature>
<dbReference type="SMART" id="SM00448">
    <property type="entry name" value="REC"/>
    <property type="match status" value="1"/>
</dbReference>
<evidence type="ECO:0000256" key="6">
    <source>
        <dbReference type="ARBA" id="ARBA00023163"/>
    </source>
</evidence>
<dbReference type="AlphaFoldDB" id="A0A8I1AEN5"/>
<evidence type="ECO:0000256" key="7">
    <source>
        <dbReference type="PROSITE-ProRule" id="PRU00169"/>
    </source>
</evidence>
<dbReference type="PROSITE" id="PS51755">
    <property type="entry name" value="OMPR_PHOB"/>
    <property type="match status" value="1"/>
</dbReference>
<dbReference type="Proteomes" id="UP000633619">
    <property type="component" value="Unassembled WGS sequence"/>
</dbReference>
<keyword evidence="5 8" id="KW-0238">DNA-binding</keyword>
<organism evidence="11 12">
    <name type="scientific">Thermoactinomyces intermedius</name>
    <dbReference type="NCBI Taxonomy" id="2024"/>
    <lineage>
        <taxon>Bacteria</taxon>
        <taxon>Bacillati</taxon>
        <taxon>Bacillota</taxon>
        <taxon>Bacilli</taxon>
        <taxon>Bacillales</taxon>
        <taxon>Thermoactinomycetaceae</taxon>
        <taxon>Thermoactinomyces</taxon>
    </lineage>
</organism>
<dbReference type="FunFam" id="1.10.10.10:FF:000018">
    <property type="entry name" value="DNA-binding response regulator ResD"/>
    <property type="match status" value="1"/>
</dbReference>
<dbReference type="PANTHER" id="PTHR48111:SF2">
    <property type="entry name" value="RESPONSE REGULATOR SAER"/>
    <property type="match status" value="1"/>
</dbReference>
<evidence type="ECO:0000256" key="2">
    <source>
        <dbReference type="ARBA" id="ARBA00022553"/>
    </source>
</evidence>
<dbReference type="FunFam" id="3.40.50.2300:FF:000001">
    <property type="entry name" value="DNA-binding response regulator PhoB"/>
    <property type="match status" value="1"/>
</dbReference>
<evidence type="ECO:0000256" key="5">
    <source>
        <dbReference type="ARBA" id="ARBA00023125"/>
    </source>
</evidence>
<dbReference type="InterPro" id="IPR011006">
    <property type="entry name" value="CheY-like_superfamily"/>
</dbReference>
<evidence type="ECO:0000256" key="4">
    <source>
        <dbReference type="ARBA" id="ARBA00023015"/>
    </source>
</evidence>
<evidence type="ECO:0000256" key="1">
    <source>
        <dbReference type="ARBA" id="ARBA00004496"/>
    </source>
</evidence>
<dbReference type="InterPro" id="IPR036388">
    <property type="entry name" value="WH-like_DNA-bd_sf"/>
</dbReference>
<accession>A0A8I1AEN5</accession>
<dbReference type="GO" id="GO:0006355">
    <property type="term" value="P:regulation of DNA-templated transcription"/>
    <property type="evidence" value="ECO:0007669"/>
    <property type="project" value="InterPro"/>
</dbReference>
<evidence type="ECO:0000259" key="9">
    <source>
        <dbReference type="PROSITE" id="PS50110"/>
    </source>
</evidence>
<dbReference type="CDD" id="cd17574">
    <property type="entry name" value="REC_OmpR"/>
    <property type="match status" value="1"/>
</dbReference>
<dbReference type="CDD" id="cd00383">
    <property type="entry name" value="trans_reg_C"/>
    <property type="match status" value="1"/>
</dbReference>
<reference evidence="11 12" key="1">
    <citation type="submission" date="2020-12" db="EMBL/GenBank/DDBJ databases">
        <title>WGS of Thermoactinomyces spp.</title>
        <authorList>
            <person name="Cheng K."/>
        </authorList>
    </citation>
    <scope>NUCLEOTIDE SEQUENCE [LARGE SCALE GENOMIC DNA]</scope>
    <source>
        <strain evidence="12">CICC 10671\DSM 43846</strain>
    </source>
</reference>
<dbReference type="PROSITE" id="PS50110">
    <property type="entry name" value="RESPONSE_REGULATORY"/>
    <property type="match status" value="1"/>
</dbReference>
<evidence type="ECO:0000313" key="12">
    <source>
        <dbReference type="Proteomes" id="UP000633619"/>
    </source>
</evidence>
<dbReference type="Pfam" id="PF00072">
    <property type="entry name" value="Response_reg"/>
    <property type="match status" value="1"/>
</dbReference>
<dbReference type="GO" id="GO:0032993">
    <property type="term" value="C:protein-DNA complex"/>
    <property type="evidence" value="ECO:0007669"/>
    <property type="project" value="TreeGrafter"/>
</dbReference>
<dbReference type="InterPro" id="IPR001867">
    <property type="entry name" value="OmpR/PhoB-type_DNA-bd"/>
</dbReference>
<feature type="modified residue" description="4-aspartylphosphate" evidence="7">
    <location>
        <position position="57"/>
    </location>
</feature>
<keyword evidence="4" id="KW-0805">Transcription regulation</keyword>
<proteinExistence type="predicted"/>
<keyword evidence="6" id="KW-0804">Transcription</keyword>
<dbReference type="InterPro" id="IPR001789">
    <property type="entry name" value="Sig_transdc_resp-reg_receiver"/>
</dbReference>
<dbReference type="GO" id="GO:0000156">
    <property type="term" value="F:phosphorelay response regulator activity"/>
    <property type="evidence" value="ECO:0007669"/>
    <property type="project" value="TreeGrafter"/>
</dbReference>
<dbReference type="PANTHER" id="PTHR48111">
    <property type="entry name" value="REGULATOR OF RPOS"/>
    <property type="match status" value="1"/>
</dbReference>
<evidence type="ECO:0000256" key="8">
    <source>
        <dbReference type="PROSITE-ProRule" id="PRU01091"/>
    </source>
</evidence>
<dbReference type="Pfam" id="PF00486">
    <property type="entry name" value="Trans_reg_C"/>
    <property type="match status" value="1"/>
</dbReference>
<gene>
    <name evidence="11" type="ORF">I8U20_14045</name>
</gene>
<sequence>MEEFILKNKILIIDDEREIVSFMRDALLDEGYDVLTAYNAEQALKQINVAPDLIILDVMMPEVDGFELCPKLRERINCPIIFLSARQSETDRIKGLAVGGDDYLIKPFSIRELKARVHAHLRREKRQSHKQETILRFGKLEIDLSGHQVNVEDKEISLTRREFEILEFLALHPGQVFSREQIYEKVWGYDATGDDTTITEHIKKIRSKIYAADPDTEYISTVWGIGYKWKCNR</sequence>